<evidence type="ECO:0000256" key="1">
    <source>
        <dbReference type="SAM" id="MobiDB-lite"/>
    </source>
</evidence>
<organism evidence="2 3">
    <name type="scientific">Streptomyces thioluteus</name>
    <dbReference type="NCBI Taxonomy" id="66431"/>
    <lineage>
        <taxon>Bacteria</taxon>
        <taxon>Bacillati</taxon>
        <taxon>Actinomycetota</taxon>
        <taxon>Actinomycetes</taxon>
        <taxon>Kitasatosporales</taxon>
        <taxon>Streptomycetaceae</taxon>
        <taxon>Streptomyces</taxon>
    </lineage>
</organism>
<proteinExistence type="predicted"/>
<reference evidence="2 3" key="1">
    <citation type="journal article" date="2019" name="Int. J. Syst. Evol. Microbiol.">
        <title>The Global Catalogue of Microorganisms (GCM) 10K type strain sequencing project: providing services to taxonomists for standard genome sequencing and annotation.</title>
        <authorList>
            <consortium name="The Broad Institute Genomics Platform"/>
            <consortium name="The Broad Institute Genome Sequencing Center for Infectious Disease"/>
            <person name="Wu L."/>
            <person name="Ma J."/>
        </authorList>
    </citation>
    <scope>NUCLEOTIDE SEQUENCE [LARGE SCALE GENOMIC DNA]</scope>
    <source>
        <strain evidence="2 3">JCM 4087</strain>
    </source>
</reference>
<protein>
    <submittedName>
        <fullName evidence="2">Uncharacterized protein</fullName>
    </submittedName>
</protein>
<evidence type="ECO:0000313" key="2">
    <source>
        <dbReference type="EMBL" id="GAA2925459.1"/>
    </source>
</evidence>
<dbReference type="EMBL" id="BAAAXZ010000082">
    <property type="protein sequence ID" value="GAA2925459.1"/>
    <property type="molecule type" value="Genomic_DNA"/>
</dbReference>
<accession>A0ABN3WSQ2</accession>
<dbReference type="Proteomes" id="UP001501102">
    <property type="component" value="Unassembled WGS sequence"/>
</dbReference>
<feature type="region of interest" description="Disordered" evidence="1">
    <location>
        <begin position="68"/>
        <end position="107"/>
    </location>
</feature>
<comment type="caution">
    <text evidence="2">The sequence shown here is derived from an EMBL/GenBank/DDBJ whole genome shotgun (WGS) entry which is preliminary data.</text>
</comment>
<feature type="compositionally biased region" description="Basic and acidic residues" evidence="1">
    <location>
        <begin position="78"/>
        <end position="88"/>
    </location>
</feature>
<keyword evidence="3" id="KW-1185">Reference proteome</keyword>
<gene>
    <name evidence="2" type="ORF">GCM10020221_21790</name>
</gene>
<evidence type="ECO:0000313" key="3">
    <source>
        <dbReference type="Proteomes" id="UP001501102"/>
    </source>
</evidence>
<sequence length="107" mass="11081">MLPLALCREPLGGYATTRPPPADTGMLRLHSRGHLPGRAAELAVAELENPGSVVRPVAPAYRRVALGAAPGTGYGRTDAGRARGDGRDSWAQASSSVAPGNGRWRGP</sequence>
<name>A0ABN3WSQ2_STRTU</name>